<gene>
    <name evidence="1" type="ORF">DES43_113135</name>
</gene>
<evidence type="ECO:0000313" key="2">
    <source>
        <dbReference type="Proteomes" id="UP000294958"/>
    </source>
</evidence>
<dbReference type="EMBL" id="SNZF01000013">
    <property type="protein sequence ID" value="TDR34704.1"/>
    <property type="molecule type" value="Genomic_DNA"/>
</dbReference>
<name>A0A4R6YEY7_9HYPH</name>
<evidence type="ECO:0000313" key="1">
    <source>
        <dbReference type="EMBL" id="TDR34704.1"/>
    </source>
</evidence>
<dbReference type="RefSeq" id="WP_166647742.1">
    <property type="nucleotide sequence ID" value="NZ_SNZF01000013.1"/>
</dbReference>
<comment type="caution">
    <text evidence="1">The sequence shown here is derived from an EMBL/GenBank/DDBJ whole genome shotgun (WGS) entry which is preliminary data.</text>
</comment>
<sequence>MTTFRVHFTDGDVIDVPAPSPTAARTIALEKKGSGFISKIKVLKGA</sequence>
<accession>A0A4R6YEY7</accession>
<dbReference type="AlphaFoldDB" id="A0A4R6YEY7"/>
<protein>
    <submittedName>
        <fullName evidence="1">Uncharacterized protein</fullName>
    </submittedName>
</protein>
<proteinExistence type="predicted"/>
<dbReference type="Proteomes" id="UP000294958">
    <property type="component" value="Unassembled WGS sequence"/>
</dbReference>
<reference evidence="1 2" key="1">
    <citation type="submission" date="2019-03" db="EMBL/GenBank/DDBJ databases">
        <title>Genomic Encyclopedia of Type Strains, Phase IV (KMG-IV): sequencing the most valuable type-strain genomes for metagenomic binning, comparative biology and taxonomic classification.</title>
        <authorList>
            <person name="Goeker M."/>
        </authorList>
    </citation>
    <scope>NUCLEOTIDE SEQUENCE [LARGE SCALE GENOMIC DNA]</scope>
    <source>
        <strain evidence="1 2">DSM 11603</strain>
    </source>
</reference>
<keyword evidence="2" id="KW-1185">Reference proteome</keyword>
<organism evidence="1 2">
    <name type="scientific">Aquamicrobium defluvii</name>
    <dbReference type="NCBI Taxonomy" id="69279"/>
    <lineage>
        <taxon>Bacteria</taxon>
        <taxon>Pseudomonadati</taxon>
        <taxon>Pseudomonadota</taxon>
        <taxon>Alphaproteobacteria</taxon>
        <taxon>Hyphomicrobiales</taxon>
        <taxon>Phyllobacteriaceae</taxon>
        <taxon>Aquamicrobium</taxon>
    </lineage>
</organism>